<reference evidence="1" key="1">
    <citation type="journal article" date="2021" name="Environ. Microbiol.">
        <title>Gene family expansions and transcriptome signatures uncover fungal adaptations to wood decay.</title>
        <authorList>
            <person name="Hage H."/>
            <person name="Miyauchi S."/>
            <person name="Viragh M."/>
            <person name="Drula E."/>
            <person name="Min B."/>
            <person name="Chaduli D."/>
            <person name="Navarro D."/>
            <person name="Favel A."/>
            <person name="Norest M."/>
            <person name="Lesage-Meessen L."/>
            <person name="Balint B."/>
            <person name="Merenyi Z."/>
            <person name="de Eugenio L."/>
            <person name="Morin E."/>
            <person name="Martinez A.T."/>
            <person name="Baldrian P."/>
            <person name="Stursova M."/>
            <person name="Martinez M.J."/>
            <person name="Novotny C."/>
            <person name="Magnuson J.K."/>
            <person name="Spatafora J.W."/>
            <person name="Maurice S."/>
            <person name="Pangilinan J."/>
            <person name="Andreopoulos W."/>
            <person name="LaButti K."/>
            <person name="Hundley H."/>
            <person name="Na H."/>
            <person name="Kuo A."/>
            <person name="Barry K."/>
            <person name="Lipzen A."/>
            <person name="Henrissat B."/>
            <person name="Riley R."/>
            <person name="Ahrendt S."/>
            <person name="Nagy L.G."/>
            <person name="Grigoriev I.V."/>
            <person name="Martin F."/>
            <person name="Rosso M.N."/>
        </authorList>
    </citation>
    <scope>NUCLEOTIDE SEQUENCE</scope>
    <source>
        <strain evidence="1">CBS 384.51</strain>
    </source>
</reference>
<proteinExistence type="predicted"/>
<evidence type="ECO:0000313" key="2">
    <source>
        <dbReference type="Proteomes" id="UP001055072"/>
    </source>
</evidence>
<dbReference type="EMBL" id="MU274948">
    <property type="protein sequence ID" value="KAI0084085.1"/>
    <property type="molecule type" value="Genomic_DNA"/>
</dbReference>
<evidence type="ECO:0000313" key="1">
    <source>
        <dbReference type="EMBL" id="KAI0084085.1"/>
    </source>
</evidence>
<accession>A0ACB8TQ04</accession>
<sequence>MSPPLICTPSYISAMRPPWLLIGAGAAFPSLFHNVAAQSFPVPSTWRKPTSDLVRADRLRLVDGLLSTIPPMYNAASGQFNELFLPQTGSLLCALSIGDRINGSTTNQDMVLKSLNTVFSTAPTIITLPGSGFNSDAVMWGLAAINSYRTYKDTQSLKYATSMWEQLNPYVVTPENAAAGKHPLRNVTISSTCPGGSTAGSVFYEANNAANTDVNAETTAGFMTLSALLHELTQNTTFFSAAELSASFVLGPLSTGNVIKDTITLQNCNPSTTSLTYNSGHAIHGLSVLGAANDSYASAASKLVSTVIPNTEWTDQSTGIINEGNTDISNNFFTQSVKTIYIRGLYEGYTRIPPGSPEVVLIRSHILVQYNALQDMASTPGGNQYSPQFPGPAPTQLVPWGQLAAADTLYSALDLFDNSSASGSAFLSATPFASGSGSGSVSFPPNTAVPVAPSTPHHISPAVIGGVIAGVILLLLALVVVFIVVRRRRRRYADLGSLESPDQQTTAVRGQMEEIPADMKYTYRPSVDDVRQDDNSVRSSVLPLPPTPGSSETGPPDYVTNEEQGSEVSDAENPFSDVHSSSASSVGRDQHRVDLTSLQGLVQHINRLMESEQNAGRHPAEPPPDYDQLSLNSRSR</sequence>
<name>A0ACB8TQ04_9APHY</name>
<gene>
    <name evidence="1" type="ORF">BDY19DRAFT_562621</name>
</gene>
<organism evidence="1 2">
    <name type="scientific">Irpex rosettiformis</name>
    <dbReference type="NCBI Taxonomy" id="378272"/>
    <lineage>
        <taxon>Eukaryota</taxon>
        <taxon>Fungi</taxon>
        <taxon>Dikarya</taxon>
        <taxon>Basidiomycota</taxon>
        <taxon>Agaricomycotina</taxon>
        <taxon>Agaricomycetes</taxon>
        <taxon>Polyporales</taxon>
        <taxon>Irpicaceae</taxon>
        <taxon>Irpex</taxon>
    </lineage>
</organism>
<comment type="caution">
    <text evidence="1">The sequence shown here is derived from an EMBL/GenBank/DDBJ whole genome shotgun (WGS) entry which is preliminary data.</text>
</comment>
<dbReference type="Proteomes" id="UP001055072">
    <property type="component" value="Unassembled WGS sequence"/>
</dbReference>
<keyword evidence="2" id="KW-1185">Reference proteome</keyword>
<protein>
    <submittedName>
        <fullName evidence="1">Uncharacterized protein</fullName>
    </submittedName>
</protein>